<reference evidence="12 13" key="1">
    <citation type="submission" date="2018-06" db="EMBL/GenBank/DDBJ databases">
        <authorList>
            <consortium name="Pathogen Informatics"/>
            <person name="Doyle S."/>
        </authorList>
    </citation>
    <scope>NUCLEOTIDE SEQUENCE [LARGE SCALE GENOMIC DNA]</scope>
    <source>
        <strain evidence="12 13">NCTC13316</strain>
    </source>
</reference>
<feature type="active site" description="Proton donor" evidence="8">
    <location>
        <position position="477"/>
    </location>
</feature>
<evidence type="ECO:0000256" key="5">
    <source>
        <dbReference type="ARBA" id="ARBA00022833"/>
    </source>
</evidence>
<dbReference type="Pfam" id="PF01447">
    <property type="entry name" value="Peptidase_M4"/>
    <property type="match status" value="1"/>
</dbReference>
<accession>A0A378JKT3</accession>
<organism evidence="12 13">
    <name type="scientific">Legionella busanensis</name>
    <dbReference type="NCBI Taxonomy" id="190655"/>
    <lineage>
        <taxon>Bacteria</taxon>
        <taxon>Pseudomonadati</taxon>
        <taxon>Pseudomonadota</taxon>
        <taxon>Gammaproteobacteria</taxon>
        <taxon>Legionellales</taxon>
        <taxon>Legionellaceae</taxon>
        <taxon>Legionella</taxon>
    </lineage>
</organism>
<evidence type="ECO:0000259" key="11">
    <source>
        <dbReference type="Pfam" id="PF02868"/>
    </source>
</evidence>
<dbReference type="Gene3D" id="3.10.450.40">
    <property type="match status" value="1"/>
</dbReference>
<gene>
    <name evidence="12" type="ORF">NCTC13316_01383</name>
</gene>
<proteinExistence type="inferred from homology"/>
<feature type="domain" description="Peptidase M4" evidence="10">
    <location>
        <begin position="218"/>
        <end position="356"/>
    </location>
</feature>
<dbReference type="InterPro" id="IPR013856">
    <property type="entry name" value="Peptidase_M4_domain"/>
</dbReference>
<dbReference type="GO" id="GO:0004222">
    <property type="term" value="F:metalloendopeptidase activity"/>
    <property type="evidence" value="ECO:0007669"/>
    <property type="project" value="UniProtKB-UniRule"/>
</dbReference>
<dbReference type="SUPFAM" id="SSF55486">
    <property type="entry name" value="Metalloproteases ('zincins'), catalytic domain"/>
    <property type="match status" value="1"/>
</dbReference>
<dbReference type="Gene3D" id="3.10.450.490">
    <property type="match status" value="1"/>
</dbReference>
<feature type="chain" id="PRO_5023119270" description="Neutral metalloproteinase" evidence="9">
    <location>
        <begin position="21"/>
        <end position="554"/>
    </location>
</feature>
<dbReference type="Pfam" id="PF02868">
    <property type="entry name" value="Peptidase_M4_C"/>
    <property type="match status" value="1"/>
</dbReference>
<comment type="similarity">
    <text evidence="1 9">Belongs to the peptidase M4 family.</text>
</comment>
<dbReference type="RefSeq" id="WP_115330934.1">
    <property type="nucleotide sequence ID" value="NZ_CAAAHP010000001.1"/>
</dbReference>
<evidence type="ECO:0000256" key="8">
    <source>
        <dbReference type="PIRSR" id="PIRSR623612-1"/>
    </source>
</evidence>
<dbReference type="InterPro" id="IPR023612">
    <property type="entry name" value="Peptidase_M4"/>
</dbReference>
<sequence length="554" mass="61674">MLKKIALISSLSAVSTFVIAANAIDLYQAPYTSLNKYQLPNVASKAASVSNNQLKLIQETTQGSKVILTYQQLYKGIPISGARVMVVTDKTQPHSLTTSAKVNGQLIEELNIDTQPSITSAKALELAYNAYIKFGAQPSIKAEQVELQIRETNKNEFKLVYEVSFKLLNEKGAPSWPFFVVDAHGGTILEQWENIKTYNDVGPGGNDKIHEYWYGKDGLPPLRVRQKDNMCEMENGSVRVVHLDSNWDWENTLLNAYQYPCGQNKEELVNGAFSPVNDAYHFGLVVVQMYKNWYSLPALQTPKGRAKKLIMRVHFGQAFDNAFWDGKTMSFGDGDSFYPLVSLDVAGHEISHGFTEQHSNLEYQNQPGALNESFSDMAGLASRAYLLEKQPKLFNKTNITPNQMTWGIGETIVKDDFGFKALRFMNNPSQDGDSADCSSRSLAERSGETCKISYAELVAFAKKNIPNPMHQQSYIVHTGSGVFNKAFFLLSQKIGIQQAYHVMLTANTTYWTPKSNFINAACGVLHAAKDLNLDTKSVKTVFNKVGVNTSKCPI</sequence>
<dbReference type="InterPro" id="IPR050728">
    <property type="entry name" value="Zinc_Metalloprotease_M4"/>
</dbReference>
<keyword evidence="3" id="KW-0479">Metal-binding</keyword>
<evidence type="ECO:0000256" key="2">
    <source>
        <dbReference type="ARBA" id="ARBA00022670"/>
    </source>
</evidence>
<dbReference type="Gene3D" id="1.10.390.10">
    <property type="entry name" value="Neutral Protease Domain 2"/>
    <property type="match status" value="1"/>
</dbReference>
<dbReference type="GO" id="GO:0046872">
    <property type="term" value="F:metal ion binding"/>
    <property type="evidence" value="ECO:0007669"/>
    <property type="project" value="UniProtKB-UniRule"/>
</dbReference>
<dbReference type="PANTHER" id="PTHR33794:SF1">
    <property type="entry name" value="BACILLOLYSIN"/>
    <property type="match status" value="1"/>
</dbReference>
<evidence type="ECO:0000313" key="13">
    <source>
        <dbReference type="Proteomes" id="UP000254794"/>
    </source>
</evidence>
<keyword evidence="4 9" id="KW-0378">Hydrolase</keyword>
<dbReference type="GO" id="GO:0005576">
    <property type="term" value="C:extracellular region"/>
    <property type="evidence" value="ECO:0007669"/>
    <property type="project" value="UniProtKB-SubCell"/>
</dbReference>
<keyword evidence="9" id="KW-0732">Signal</keyword>
<feature type="active site" evidence="8">
    <location>
        <position position="349"/>
    </location>
</feature>
<evidence type="ECO:0000256" key="1">
    <source>
        <dbReference type="ARBA" id="ARBA00009388"/>
    </source>
</evidence>
<keyword evidence="7" id="KW-0865">Zymogen</keyword>
<evidence type="ECO:0000313" key="12">
    <source>
        <dbReference type="EMBL" id="STX51288.1"/>
    </source>
</evidence>
<evidence type="ECO:0000256" key="4">
    <source>
        <dbReference type="ARBA" id="ARBA00022801"/>
    </source>
</evidence>
<dbReference type="InterPro" id="IPR027268">
    <property type="entry name" value="Peptidase_M4/M1_CTD_sf"/>
</dbReference>
<dbReference type="PRINTS" id="PR00730">
    <property type="entry name" value="THERMOLYSIN"/>
</dbReference>
<dbReference type="CDD" id="cd09597">
    <property type="entry name" value="M4_TLP"/>
    <property type="match status" value="1"/>
</dbReference>
<evidence type="ECO:0000256" key="6">
    <source>
        <dbReference type="ARBA" id="ARBA00023049"/>
    </source>
</evidence>
<dbReference type="InterPro" id="IPR001570">
    <property type="entry name" value="Peptidase_M4_C_domain"/>
</dbReference>
<keyword evidence="2 9" id="KW-0645">Protease</keyword>
<keyword evidence="13" id="KW-1185">Reference proteome</keyword>
<keyword evidence="5 9" id="KW-0862">Zinc</keyword>
<comment type="cofactor">
    <cofactor evidence="9">
        <name>Zn(2+)</name>
        <dbReference type="ChEBI" id="CHEBI:29105"/>
    </cofactor>
</comment>
<dbReference type="GO" id="GO:0006508">
    <property type="term" value="P:proteolysis"/>
    <property type="evidence" value="ECO:0007669"/>
    <property type="project" value="UniProtKB-KW"/>
</dbReference>
<comment type="subcellular location">
    <subcellularLocation>
        <location evidence="9">Secreted</location>
    </subcellularLocation>
</comment>
<dbReference type="EMBL" id="UGOD01000001">
    <property type="protein sequence ID" value="STX51288.1"/>
    <property type="molecule type" value="Genomic_DNA"/>
</dbReference>
<feature type="signal peptide" evidence="9">
    <location>
        <begin position="1"/>
        <end position="20"/>
    </location>
</feature>
<feature type="domain" description="Peptidase M4 C-terminal" evidence="11">
    <location>
        <begin position="359"/>
        <end position="547"/>
    </location>
</feature>
<keyword evidence="9" id="KW-0964">Secreted</keyword>
<evidence type="ECO:0000256" key="9">
    <source>
        <dbReference type="RuleBase" id="RU366073"/>
    </source>
</evidence>
<evidence type="ECO:0000256" key="7">
    <source>
        <dbReference type="ARBA" id="ARBA00023145"/>
    </source>
</evidence>
<evidence type="ECO:0000256" key="3">
    <source>
        <dbReference type="ARBA" id="ARBA00022723"/>
    </source>
</evidence>
<dbReference type="PANTHER" id="PTHR33794">
    <property type="entry name" value="BACILLOLYSIN"/>
    <property type="match status" value="1"/>
</dbReference>
<evidence type="ECO:0000259" key="10">
    <source>
        <dbReference type="Pfam" id="PF01447"/>
    </source>
</evidence>
<dbReference type="EC" id="3.4.24.-" evidence="9"/>
<dbReference type="OrthoDB" id="5378341at2"/>
<name>A0A378JKT3_9GAMM</name>
<keyword evidence="6 9" id="KW-0482">Metalloprotease</keyword>
<protein>
    <recommendedName>
        <fullName evidence="9">Neutral metalloproteinase</fullName>
        <ecNumber evidence="9">3.4.24.-</ecNumber>
    </recommendedName>
</protein>
<dbReference type="Proteomes" id="UP000254794">
    <property type="component" value="Unassembled WGS sequence"/>
</dbReference>
<dbReference type="Gene3D" id="3.10.170.10">
    <property type="match status" value="1"/>
</dbReference>
<comment type="function">
    <text evidence="9">Extracellular zinc metalloprotease.</text>
</comment>
<dbReference type="AlphaFoldDB" id="A0A378JKT3"/>